<gene>
    <name evidence="1" type="ORF">PEBR_40396</name>
</gene>
<comment type="caution">
    <text evidence="1">The sequence shown here is derived from an EMBL/GenBank/DDBJ whole genome shotgun (WGS) entry which is preliminary data.</text>
</comment>
<evidence type="ECO:0000313" key="2">
    <source>
        <dbReference type="Proteomes" id="UP000190744"/>
    </source>
</evidence>
<proteinExistence type="predicted"/>
<evidence type="ECO:0000313" key="1">
    <source>
        <dbReference type="EMBL" id="OOQ82611.1"/>
    </source>
</evidence>
<dbReference type="AlphaFoldDB" id="A0A1S9RB30"/>
<sequence>MSIHFLKDYTIKWRLLNGSATSGEAVPRYRDLDRGPSFIFFAALAPHLRSTPAPVDQPLHYTVTCPTHRLGYYIASQMPSFPEPAGSFAASWRKRKRDHEDSNTLSRPSSFIPFRVDRVDYDGNCPLPLSRHPTEGNDLSFRPRCLPRKRRHLQPPYLALPTHQQSSLLSPNVYAPAQDPYSPPVSPKTIVPLAYPSTSPSALRPCHICHRRPTTRQVLDAYADCDLCGERACFICLRQCDALHCPGFTNTGFPNQHEPDLFSSNEDFDGADMGRRRKVCSGCAVEGLSEAGTEIVRCLDCVQGPSVPGWTLDGMNHEMMRG</sequence>
<name>A0A1S9RB30_PENBI</name>
<organism evidence="1 2">
    <name type="scientific">Penicillium brasilianum</name>
    <dbReference type="NCBI Taxonomy" id="104259"/>
    <lineage>
        <taxon>Eukaryota</taxon>
        <taxon>Fungi</taxon>
        <taxon>Dikarya</taxon>
        <taxon>Ascomycota</taxon>
        <taxon>Pezizomycotina</taxon>
        <taxon>Eurotiomycetes</taxon>
        <taxon>Eurotiomycetidae</taxon>
        <taxon>Eurotiales</taxon>
        <taxon>Aspergillaceae</taxon>
        <taxon>Penicillium</taxon>
    </lineage>
</organism>
<dbReference type="Proteomes" id="UP000190744">
    <property type="component" value="Unassembled WGS sequence"/>
</dbReference>
<accession>A0A1S9RB30</accession>
<protein>
    <submittedName>
        <fullName evidence="1">Uncharacterized protein</fullName>
    </submittedName>
</protein>
<dbReference type="EMBL" id="LJBN01000216">
    <property type="protein sequence ID" value="OOQ82611.1"/>
    <property type="molecule type" value="Genomic_DNA"/>
</dbReference>
<reference evidence="2" key="1">
    <citation type="submission" date="2015-09" db="EMBL/GenBank/DDBJ databases">
        <authorList>
            <person name="Fill T.P."/>
            <person name="Baretta J.F."/>
            <person name="de Almeida L.G."/>
            <person name="Rocha M."/>
            <person name="de Souza D.H."/>
            <person name="Malavazi I."/>
            <person name="Cerdeira L.T."/>
            <person name="Hong H."/>
            <person name="Samborskyy M."/>
            <person name="de Vasconcelos A.T."/>
            <person name="Leadlay P."/>
            <person name="Rodrigues-Filho E."/>
        </authorList>
    </citation>
    <scope>NUCLEOTIDE SEQUENCE [LARGE SCALE GENOMIC DNA]</scope>
    <source>
        <strain evidence="2">LaBioMMi 136</strain>
    </source>
</reference>